<evidence type="ECO:0000256" key="14">
    <source>
        <dbReference type="SAM" id="Phobius"/>
    </source>
</evidence>
<dbReference type="PIRSF" id="PIRSF500217">
    <property type="entry name" value="AlgI"/>
    <property type="match status" value="1"/>
</dbReference>
<dbReference type="Pfam" id="PF03062">
    <property type="entry name" value="MBOAT"/>
    <property type="match status" value="1"/>
</dbReference>
<dbReference type="PANTHER" id="PTHR13285">
    <property type="entry name" value="ACYLTRANSFERASE"/>
    <property type="match status" value="1"/>
</dbReference>
<evidence type="ECO:0000256" key="4">
    <source>
        <dbReference type="ARBA" id="ARBA00016084"/>
    </source>
</evidence>
<proteinExistence type="inferred from homology"/>
<dbReference type="PANTHER" id="PTHR13285:SF23">
    <property type="entry name" value="TEICHOIC ACID D-ALANYLTRANSFERASE"/>
    <property type="match status" value="1"/>
</dbReference>
<keyword evidence="8" id="KW-0016">Alginate biosynthesis</keyword>
<evidence type="ECO:0000256" key="11">
    <source>
        <dbReference type="ARBA" id="ARBA00023315"/>
    </source>
</evidence>
<evidence type="ECO:0000256" key="5">
    <source>
        <dbReference type="ARBA" id="ARBA00022475"/>
    </source>
</evidence>
<sequence>MLFNSFEFFILYLPIVLIVFFALGRRYPNAASLFVGLASLFFISVWEISYAVILSLSILFNYAAAYVISVQDAPFRRKIALSAAITVNLVIIFLYKYLDFSVDTLNYLSGSHLEHWELVLPLGISFYTFTQTAFLVDTYRKEVRDLNFVRYLLFVTYFPHLVAGPILHHGSIIPQFAKDATYRVQWDNIATGFMYFTIGLAKKVILADTFALYATPVFTAADSGQDVAAVAAWTGALAYTFQIYFDFSGYSDMAVGLAKMMNVDIPYNFNSPYKATSIIDFWRRWHMSLSAFLRDYVYIPLGGSKRGSRYVNLMTTMLIGGLWHGASWTFVVWGGLHGLYLVVNHRFSAGGAAVCHGVVEKMSARLLTFLVVILAWVFFRSETFSGAATILSAMLVDVFHEPVADAPATLIRMFGDAEAPWRIAAILSVGLVITWFAPNSQEIVRAPVLERLVSFPVVGSALVFVMTLLVINTSRGVSEFIYFNF</sequence>
<dbReference type="InterPro" id="IPR024194">
    <property type="entry name" value="Ac/AlaTfrase_AlgI/DltB"/>
</dbReference>
<evidence type="ECO:0000256" key="8">
    <source>
        <dbReference type="ARBA" id="ARBA00022841"/>
    </source>
</evidence>
<keyword evidence="6 13" id="KW-0808">Transferase</keyword>
<keyword evidence="10 13" id="KW-0472">Membrane</keyword>
<evidence type="ECO:0000313" key="16">
    <source>
        <dbReference type="Proteomes" id="UP001432360"/>
    </source>
</evidence>
<accession>A0ABZ2BHI5</accession>
<feature type="transmembrane region" description="Helical" evidence="14">
    <location>
        <begin position="227"/>
        <end position="245"/>
    </location>
</feature>
<dbReference type="RefSeq" id="WP_331375971.1">
    <property type="nucleotide sequence ID" value="NZ_CP133152.1"/>
</dbReference>
<dbReference type="EMBL" id="CP133152">
    <property type="protein sequence ID" value="WVT06949.1"/>
    <property type="molecule type" value="Genomic_DNA"/>
</dbReference>
<dbReference type="InterPro" id="IPR028362">
    <property type="entry name" value="AlgI"/>
</dbReference>
<dbReference type="InterPro" id="IPR004299">
    <property type="entry name" value="MBOAT_fam"/>
</dbReference>
<feature type="transmembrane region" description="Helical" evidence="14">
    <location>
        <begin position="118"/>
        <end position="136"/>
    </location>
</feature>
<evidence type="ECO:0000313" key="15">
    <source>
        <dbReference type="EMBL" id="WVT06949.1"/>
    </source>
</evidence>
<dbReference type="InterPro" id="IPR051085">
    <property type="entry name" value="MB_O-acyltransferase"/>
</dbReference>
<evidence type="ECO:0000256" key="3">
    <source>
        <dbReference type="ARBA" id="ARBA00010323"/>
    </source>
</evidence>
<keyword evidence="9 14" id="KW-1133">Transmembrane helix</keyword>
<feature type="transmembrane region" description="Helical" evidence="14">
    <location>
        <begin position="6"/>
        <end position="23"/>
    </location>
</feature>
<feature type="transmembrane region" description="Helical" evidence="14">
    <location>
        <begin position="148"/>
        <end position="173"/>
    </location>
</feature>
<keyword evidence="5 13" id="KW-1003">Cell membrane</keyword>
<dbReference type="Proteomes" id="UP001432360">
    <property type="component" value="Plasmid pSchITTGS70d"/>
</dbReference>
<dbReference type="GO" id="GO:0016746">
    <property type="term" value="F:acyltransferase activity"/>
    <property type="evidence" value="ECO:0007669"/>
    <property type="project" value="UniProtKB-KW"/>
</dbReference>
<evidence type="ECO:0000256" key="1">
    <source>
        <dbReference type="ARBA" id="ARBA00004651"/>
    </source>
</evidence>
<feature type="transmembrane region" description="Helical" evidence="14">
    <location>
        <begin position="322"/>
        <end position="342"/>
    </location>
</feature>
<evidence type="ECO:0000256" key="2">
    <source>
        <dbReference type="ARBA" id="ARBA00005182"/>
    </source>
</evidence>
<gene>
    <name evidence="15" type="ORF">RB548_29665</name>
</gene>
<evidence type="ECO:0000256" key="10">
    <source>
        <dbReference type="ARBA" id="ARBA00023136"/>
    </source>
</evidence>
<feature type="transmembrane region" description="Helical" evidence="14">
    <location>
        <begin position="449"/>
        <end position="471"/>
    </location>
</feature>
<evidence type="ECO:0000256" key="6">
    <source>
        <dbReference type="ARBA" id="ARBA00022679"/>
    </source>
</evidence>
<keyword evidence="11 13" id="KW-0012">Acyltransferase</keyword>
<keyword evidence="15" id="KW-0614">Plasmid</keyword>
<evidence type="ECO:0000256" key="9">
    <source>
        <dbReference type="ARBA" id="ARBA00022989"/>
    </source>
</evidence>
<comment type="pathway">
    <text evidence="2">Glycan biosynthesis; alginate biosynthesis.</text>
</comment>
<reference evidence="15" key="1">
    <citation type="submission" date="2023-08" db="EMBL/GenBank/DDBJ databases">
        <title>Complete genome sequence of Sinorhizobium chiapanecum ITTG S70 isolated from Acaciella angustissima nodules in Chiapas-Mexico.</title>
        <authorList>
            <person name="Rincon-Rosales R."/>
            <person name="Rogel M.A."/>
            <person name="Rincon-Medina C.I."/>
            <person name="Guerrero G."/>
            <person name="Manzano-Gomez L.A."/>
            <person name="Lopez-Lopez A."/>
            <person name="Rincon Molina F.A."/>
            <person name="Martinez-Romero E."/>
        </authorList>
    </citation>
    <scope>NUCLEOTIDE SEQUENCE</scope>
    <source>
        <strain evidence="15">ITTG S70</strain>
        <plasmid evidence="15">pSchITTGS70d</plasmid>
    </source>
</reference>
<comment type="similarity">
    <text evidence="3 13">Belongs to the membrane-bound acyltransferase family.</text>
</comment>
<dbReference type="PIRSF" id="PIRSF016636">
    <property type="entry name" value="AlgI_DltB"/>
    <property type="match status" value="1"/>
</dbReference>
<evidence type="ECO:0000256" key="7">
    <source>
        <dbReference type="ARBA" id="ARBA00022692"/>
    </source>
</evidence>
<feature type="transmembrane region" description="Helical" evidence="14">
    <location>
        <begin position="362"/>
        <end position="379"/>
    </location>
</feature>
<comment type="subcellular location">
    <subcellularLocation>
        <location evidence="1">Cell membrane</location>
        <topology evidence="1">Multi-pass membrane protein</topology>
    </subcellularLocation>
</comment>
<geneLocation type="plasmid" evidence="15 16">
    <name>pSchITTGS70d</name>
</geneLocation>
<name>A0ABZ2BHI5_9HYPH</name>
<evidence type="ECO:0000256" key="12">
    <source>
        <dbReference type="ARBA" id="ARBA00031030"/>
    </source>
</evidence>
<feature type="transmembrane region" description="Helical" evidence="14">
    <location>
        <begin position="419"/>
        <end position="437"/>
    </location>
</feature>
<organism evidence="15 16">
    <name type="scientific">Sinorhizobium chiapasense</name>
    <dbReference type="NCBI Taxonomy" id="501572"/>
    <lineage>
        <taxon>Bacteria</taxon>
        <taxon>Pseudomonadati</taxon>
        <taxon>Pseudomonadota</taxon>
        <taxon>Alphaproteobacteria</taxon>
        <taxon>Hyphomicrobiales</taxon>
        <taxon>Rhizobiaceae</taxon>
        <taxon>Sinorhizobium/Ensifer group</taxon>
        <taxon>Sinorhizobium</taxon>
    </lineage>
</organism>
<feature type="transmembrane region" description="Helical" evidence="14">
    <location>
        <begin position="193"/>
        <end position="215"/>
    </location>
</feature>
<feature type="transmembrane region" description="Helical" evidence="14">
    <location>
        <begin position="79"/>
        <end position="98"/>
    </location>
</feature>
<feature type="transmembrane region" description="Helical" evidence="14">
    <location>
        <begin position="52"/>
        <end position="70"/>
    </location>
</feature>
<keyword evidence="7 14" id="KW-0812">Transmembrane</keyword>
<keyword evidence="16" id="KW-1185">Reference proteome</keyword>
<evidence type="ECO:0000256" key="13">
    <source>
        <dbReference type="PIRNR" id="PIRNR016636"/>
    </source>
</evidence>
<protein>
    <recommendedName>
        <fullName evidence="4">Probable alginate O-acetylase AlgI</fullName>
    </recommendedName>
    <alternativeName>
        <fullName evidence="12">Alginate biosynthesis protein AlgI</fullName>
    </alternativeName>
</protein>